<dbReference type="Pfam" id="PF12937">
    <property type="entry name" value="F-box-like"/>
    <property type="match status" value="1"/>
</dbReference>
<reference evidence="2 3" key="1">
    <citation type="journal article" date="2019" name="Sci. Rep.">
        <title>A high-quality genome of Eragrostis curvula grass provides insights into Poaceae evolution and supports new strategies to enhance forage quality.</title>
        <authorList>
            <person name="Carballo J."/>
            <person name="Santos B.A.C.M."/>
            <person name="Zappacosta D."/>
            <person name="Garbus I."/>
            <person name="Selva J.P."/>
            <person name="Gallo C.A."/>
            <person name="Diaz A."/>
            <person name="Albertini E."/>
            <person name="Caccamo M."/>
            <person name="Echenique V."/>
        </authorList>
    </citation>
    <scope>NUCLEOTIDE SEQUENCE [LARGE SCALE GENOMIC DNA]</scope>
    <source>
        <strain evidence="3">cv. Victoria</strain>
        <tissue evidence="2">Leaf</tissue>
    </source>
</reference>
<dbReference type="OrthoDB" id="2095648at2759"/>
<dbReference type="PANTHER" id="PTHR38926:SF49">
    <property type="entry name" value="F-BOX DOMAIN-CONTAINING PROTEIN"/>
    <property type="match status" value="1"/>
</dbReference>
<dbReference type="AlphaFoldDB" id="A0A5J9THK3"/>
<dbReference type="Gene3D" id="1.20.1280.50">
    <property type="match status" value="1"/>
</dbReference>
<feature type="non-terminal residue" evidence="2">
    <location>
        <position position="1"/>
    </location>
</feature>
<accession>A0A5J9THK3</accession>
<dbReference type="EMBL" id="RWGY01000039">
    <property type="protein sequence ID" value="TVU10772.1"/>
    <property type="molecule type" value="Genomic_DNA"/>
</dbReference>
<dbReference type="Gene3D" id="3.80.10.10">
    <property type="entry name" value="Ribonuclease Inhibitor"/>
    <property type="match status" value="1"/>
</dbReference>
<dbReference type="Gramene" id="TVU10772">
    <property type="protein sequence ID" value="TVU10772"/>
    <property type="gene ID" value="EJB05_44319"/>
</dbReference>
<proteinExistence type="predicted"/>
<dbReference type="PROSITE" id="PS50181">
    <property type="entry name" value="FBOX"/>
    <property type="match status" value="1"/>
</dbReference>
<dbReference type="InterPro" id="IPR001810">
    <property type="entry name" value="F-box_dom"/>
</dbReference>
<organism evidence="2 3">
    <name type="scientific">Eragrostis curvula</name>
    <name type="common">weeping love grass</name>
    <dbReference type="NCBI Taxonomy" id="38414"/>
    <lineage>
        <taxon>Eukaryota</taxon>
        <taxon>Viridiplantae</taxon>
        <taxon>Streptophyta</taxon>
        <taxon>Embryophyta</taxon>
        <taxon>Tracheophyta</taxon>
        <taxon>Spermatophyta</taxon>
        <taxon>Magnoliopsida</taxon>
        <taxon>Liliopsida</taxon>
        <taxon>Poales</taxon>
        <taxon>Poaceae</taxon>
        <taxon>PACMAD clade</taxon>
        <taxon>Chloridoideae</taxon>
        <taxon>Eragrostideae</taxon>
        <taxon>Eragrostidinae</taxon>
        <taxon>Eragrostis</taxon>
    </lineage>
</organism>
<sequence length="544" mass="62962">MPSLTILAAAALPHRRRRRRRRKQRSPESVTLPLSAFRSLPTRDWSRLPPGLISSIFQKLNPVEIMLCADKVCRSWRRAARDEPELWRRIDMRGHDALAERGLADLGDIAADAVVYSQGQCGAFWGEGRGVDDNILRFLADRAPLLKSLVLIWCREVSQKGFVEAVKRFPLLEELEVSKYSGVNTRKALKDVAMACPRLKHLRLVHSSYIVCSCCPRNLDDREAMAIATMRELRSLQLVYNDLTNQGLEAILDNCLHLESLDIQKCRNVVMNKTLQVKCARISRMKILVYDLRTEDDFDSESEERPIECSTCESYFRRHTKDESNQRHWSTSKVNEKEDMVITAVRELRSLDLYRKDLTTQGLRALLEKCPNLEAKDILRCCNIVVKNALGVVKYHRWLIPTRKLTTRLLATNECGSYKFNPEGLDIRNCRNIIMKNVPGDTFSPIILRKKAKNYHRNTKRLMAELIKKNLYSTEPDREELEPDGSNKGECSTCLMIECIWKIWDSDEHSDYYDPSYGLDSIDEFGFYVHDKILLKSLRRYLKM</sequence>
<dbReference type="SUPFAM" id="SSF81383">
    <property type="entry name" value="F-box domain"/>
    <property type="match status" value="1"/>
</dbReference>
<gene>
    <name evidence="2" type="ORF">EJB05_44319</name>
</gene>
<dbReference type="SUPFAM" id="SSF52047">
    <property type="entry name" value="RNI-like"/>
    <property type="match status" value="1"/>
</dbReference>
<dbReference type="InterPro" id="IPR036047">
    <property type="entry name" value="F-box-like_dom_sf"/>
</dbReference>
<dbReference type="Proteomes" id="UP000324897">
    <property type="component" value="Chromosome 3"/>
</dbReference>
<feature type="domain" description="F-box" evidence="1">
    <location>
        <begin position="42"/>
        <end position="90"/>
    </location>
</feature>
<protein>
    <recommendedName>
        <fullName evidence="1">F-box domain-containing protein</fullName>
    </recommendedName>
</protein>
<name>A0A5J9THK3_9POAL</name>
<keyword evidence="3" id="KW-1185">Reference proteome</keyword>
<dbReference type="SMART" id="SM00256">
    <property type="entry name" value="FBOX"/>
    <property type="match status" value="1"/>
</dbReference>
<comment type="caution">
    <text evidence="2">The sequence shown here is derived from an EMBL/GenBank/DDBJ whole genome shotgun (WGS) entry which is preliminary data.</text>
</comment>
<evidence type="ECO:0000313" key="2">
    <source>
        <dbReference type="EMBL" id="TVU10772.1"/>
    </source>
</evidence>
<evidence type="ECO:0000259" key="1">
    <source>
        <dbReference type="PROSITE" id="PS50181"/>
    </source>
</evidence>
<dbReference type="PANTHER" id="PTHR38926">
    <property type="entry name" value="F-BOX DOMAIN CONTAINING PROTEIN, EXPRESSED"/>
    <property type="match status" value="1"/>
</dbReference>
<evidence type="ECO:0000313" key="3">
    <source>
        <dbReference type="Proteomes" id="UP000324897"/>
    </source>
</evidence>
<dbReference type="InterPro" id="IPR032675">
    <property type="entry name" value="LRR_dom_sf"/>
</dbReference>